<dbReference type="OrthoDB" id="10013535at2759"/>
<name>A0A8S3YSC2_9EUPU</name>
<dbReference type="InterPro" id="IPR022179">
    <property type="entry name" value="CFAP276"/>
</dbReference>
<keyword evidence="2" id="KW-1185">Reference proteome</keyword>
<proteinExistence type="predicted"/>
<gene>
    <name evidence="1" type="ORF">CUNI_LOCUS5361</name>
</gene>
<comment type="caution">
    <text evidence="1">The sequence shown here is derived from an EMBL/GenBank/DDBJ whole genome shotgun (WGS) entry which is preliminary data.</text>
</comment>
<evidence type="ECO:0000313" key="2">
    <source>
        <dbReference type="Proteomes" id="UP000678393"/>
    </source>
</evidence>
<dbReference type="EMBL" id="CAJHNH020000778">
    <property type="protein sequence ID" value="CAG5119803.1"/>
    <property type="molecule type" value="Genomic_DNA"/>
</dbReference>
<accession>A0A8S3YSC2</accession>
<organism evidence="1 2">
    <name type="scientific">Candidula unifasciata</name>
    <dbReference type="NCBI Taxonomy" id="100452"/>
    <lineage>
        <taxon>Eukaryota</taxon>
        <taxon>Metazoa</taxon>
        <taxon>Spiralia</taxon>
        <taxon>Lophotrochozoa</taxon>
        <taxon>Mollusca</taxon>
        <taxon>Gastropoda</taxon>
        <taxon>Heterobranchia</taxon>
        <taxon>Euthyneura</taxon>
        <taxon>Panpulmonata</taxon>
        <taxon>Eupulmonata</taxon>
        <taxon>Stylommatophora</taxon>
        <taxon>Helicina</taxon>
        <taxon>Helicoidea</taxon>
        <taxon>Geomitridae</taxon>
        <taxon>Candidula</taxon>
    </lineage>
</organism>
<reference evidence="1" key="1">
    <citation type="submission" date="2021-04" db="EMBL/GenBank/DDBJ databases">
        <authorList>
            <consortium name="Molecular Ecology Group"/>
        </authorList>
    </citation>
    <scope>NUCLEOTIDE SEQUENCE</scope>
</reference>
<sequence>MAPPTGHMRRGDDDFMGRQDPEIICYPVPIHLAQQQPPWKELSGQFTLNSARQNAYHFDPSAPCDDLDFVIKSSYDHQRDLFKDKKEVLRQAEVYDEQHGHIFVNRIKKLPTKKMPLNHPLIITCQAKKENTDSIKTLLGGTHIHATRQGYSRKPHTGGFFLTS</sequence>
<evidence type="ECO:0000313" key="1">
    <source>
        <dbReference type="EMBL" id="CAG5119803.1"/>
    </source>
</evidence>
<dbReference type="Pfam" id="PF12494">
    <property type="entry name" value="DUF3695"/>
    <property type="match status" value="1"/>
</dbReference>
<protein>
    <submittedName>
        <fullName evidence="1">Uncharacterized protein</fullName>
    </submittedName>
</protein>
<dbReference type="Proteomes" id="UP000678393">
    <property type="component" value="Unassembled WGS sequence"/>
</dbReference>
<dbReference type="AlphaFoldDB" id="A0A8S3YSC2"/>